<name>A0A0B0H9B0_SOVGS</name>
<dbReference type="RefSeq" id="WP_052131938.1">
    <property type="nucleotide sequence ID" value="NZ_JRAA01000001.1"/>
</dbReference>
<dbReference type="PROSITE" id="PS51007">
    <property type="entry name" value="CYTC"/>
    <property type="match status" value="2"/>
</dbReference>
<feature type="chain" id="PRO_5002074713" evidence="5">
    <location>
        <begin position="25"/>
        <end position="270"/>
    </location>
</feature>
<dbReference type="eggNOG" id="COG2010">
    <property type="taxonomic scope" value="Bacteria"/>
</dbReference>
<dbReference type="PANTHER" id="PTHR35008:SF8">
    <property type="entry name" value="ALCOHOL DEHYDROGENASE CYTOCHROME C SUBUNIT"/>
    <property type="match status" value="1"/>
</dbReference>
<accession>A0A0B0H9B0</accession>
<keyword evidence="5" id="KW-0732">Signal</keyword>
<dbReference type="STRING" id="2340.JV46_18670"/>
<feature type="domain" description="Cytochrome c" evidence="6">
    <location>
        <begin position="22"/>
        <end position="127"/>
    </location>
</feature>
<dbReference type="SUPFAM" id="SSF46626">
    <property type="entry name" value="Cytochrome c"/>
    <property type="match status" value="2"/>
</dbReference>
<feature type="domain" description="Cytochrome c" evidence="6">
    <location>
        <begin position="164"/>
        <end position="270"/>
    </location>
</feature>
<organism evidence="7 8">
    <name type="scientific">Solemya velum gill symbiont</name>
    <dbReference type="NCBI Taxonomy" id="2340"/>
    <lineage>
        <taxon>Bacteria</taxon>
        <taxon>Pseudomonadati</taxon>
        <taxon>Pseudomonadota</taxon>
        <taxon>Gammaproteobacteria</taxon>
        <taxon>sulfur-oxidizing symbionts</taxon>
    </lineage>
</organism>
<dbReference type="InterPro" id="IPR051459">
    <property type="entry name" value="Cytochrome_c-type_DH"/>
</dbReference>
<evidence type="ECO:0000313" key="7">
    <source>
        <dbReference type="EMBL" id="KHF25685.1"/>
    </source>
</evidence>
<dbReference type="PANTHER" id="PTHR35008">
    <property type="entry name" value="BLL4482 PROTEIN-RELATED"/>
    <property type="match status" value="1"/>
</dbReference>
<evidence type="ECO:0000256" key="5">
    <source>
        <dbReference type="SAM" id="SignalP"/>
    </source>
</evidence>
<gene>
    <name evidence="7" type="ORF">JV46_18670</name>
</gene>
<evidence type="ECO:0000313" key="8">
    <source>
        <dbReference type="Proteomes" id="UP000030856"/>
    </source>
</evidence>
<dbReference type="Gene3D" id="1.10.760.10">
    <property type="entry name" value="Cytochrome c-like domain"/>
    <property type="match status" value="2"/>
</dbReference>
<keyword evidence="2 4" id="KW-0479">Metal-binding</keyword>
<proteinExistence type="predicted"/>
<evidence type="ECO:0000256" key="2">
    <source>
        <dbReference type="ARBA" id="ARBA00022723"/>
    </source>
</evidence>
<dbReference type="GO" id="GO:0020037">
    <property type="term" value="F:heme binding"/>
    <property type="evidence" value="ECO:0007669"/>
    <property type="project" value="InterPro"/>
</dbReference>
<keyword evidence="3 4" id="KW-0408">Iron</keyword>
<dbReference type="Proteomes" id="UP000030856">
    <property type="component" value="Unassembled WGS sequence"/>
</dbReference>
<evidence type="ECO:0000256" key="4">
    <source>
        <dbReference type="PROSITE-ProRule" id="PRU00433"/>
    </source>
</evidence>
<protein>
    <submittedName>
        <fullName evidence="7">Diheme cytochrome C-type</fullName>
    </submittedName>
</protein>
<dbReference type="GO" id="GO:0046872">
    <property type="term" value="F:metal ion binding"/>
    <property type="evidence" value="ECO:0007669"/>
    <property type="project" value="UniProtKB-KW"/>
</dbReference>
<dbReference type="EMBL" id="JRAA01000001">
    <property type="protein sequence ID" value="KHF25685.1"/>
    <property type="molecule type" value="Genomic_DNA"/>
</dbReference>
<dbReference type="OrthoDB" id="9781261at2"/>
<sequence>MWGSRIWVLLLSLFPLTLSAQSMADQGQYLLQLANCYSCHTDTENDGPALAGGRRLETEFGIFWTPNITPDSETGIGHWSDEQFIAAVRHGRAPDGSYYFPAFPYPAYRNMEPGDIFAIKAYLFSQAGVRQENRPHELNWYVKRWLMPVWTKLNELLSPDQEEQAASRGAYLVDTLGHCNECHTPRNRIGILDWGQRLRGKKDLSAPDISWTDSGIGQWSDDELVDLFRYGALPDGDYVADHMAEVVEYSTSKWSEDDLKAAISYIRTIQ</sequence>
<dbReference type="GO" id="GO:0009055">
    <property type="term" value="F:electron transfer activity"/>
    <property type="evidence" value="ECO:0007669"/>
    <property type="project" value="InterPro"/>
</dbReference>
<dbReference type="AlphaFoldDB" id="A0A0B0H9B0"/>
<feature type="signal peptide" evidence="5">
    <location>
        <begin position="1"/>
        <end position="24"/>
    </location>
</feature>
<evidence type="ECO:0000259" key="6">
    <source>
        <dbReference type="PROSITE" id="PS51007"/>
    </source>
</evidence>
<keyword evidence="8" id="KW-1185">Reference proteome</keyword>
<dbReference type="InterPro" id="IPR036909">
    <property type="entry name" value="Cyt_c-like_dom_sf"/>
</dbReference>
<reference evidence="7 8" key="1">
    <citation type="journal article" date="2014" name="BMC Genomics">
        <title>The genome of the intracellular bacterium of the coastal bivalve, Solemya velum: a blueprint for thriving in and out of symbiosis.</title>
        <authorList>
            <person name="Dmytrenko O."/>
            <person name="Russell S.L."/>
            <person name="Loo W.T."/>
            <person name="Fontanez K.M."/>
            <person name="Liao L."/>
            <person name="Roeselers G."/>
            <person name="Sharma R."/>
            <person name="Stewart F.J."/>
            <person name="Newton I.L."/>
            <person name="Woyke T."/>
            <person name="Wu D."/>
            <person name="Lang J.M."/>
            <person name="Eisen J.A."/>
            <person name="Cavanaugh C.M."/>
        </authorList>
    </citation>
    <scope>NUCLEOTIDE SEQUENCE [LARGE SCALE GENOMIC DNA]</scope>
    <source>
        <strain evidence="7 8">WH</strain>
    </source>
</reference>
<comment type="caution">
    <text evidence="7">The sequence shown here is derived from an EMBL/GenBank/DDBJ whole genome shotgun (WGS) entry which is preliminary data.</text>
</comment>
<evidence type="ECO:0000256" key="1">
    <source>
        <dbReference type="ARBA" id="ARBA00022617"/>
    </source>
</evidence>
<evidence type="ECO:0000256" key="3">
    <source>
        <dbReference type="ARBA" id="ARBA00023004"/>
    </source>
</evidence>
<dbReference type="InterPro" id="IPR009056">
    <property type="entry name" value="Cyt_c-like_dom"/>
</dbReference>
<keyword evidence="1 4" id="KW-0349">Heme</keyword>